<evidence type="ECO:0000313" key="16">
    <source>
        <dbReference type="Proteomes" id="UP000244956"/>
    </source>
</evidence>
<keyword evidence="16" id="KW-1185">Reference proteome</keyword>
<feature type="transmembrane region" description="Helical" evidence="14">
    <location>
        <begin position="78"/>
        <end position="99"/>
    </location>
</feature>
<dbReference type="PANTHER" id="PTHR48086">
    <property type="entry name" value="SODIUM/PROLINE SYMPORTER-RELATED"/>
    <property type="match status" value="1"/>
</dbReference>
<feature type="transmembrane region" description="Helical" evidence="14">
    <location>
        <begin position="464"/>
        <end position="486"/>
    </location>
</feature>
<comment type="catalytic activity">
    <reaction evidence="12">
        <text>L-proline(in) + Na(+)(in) = L-proline(out) + Na(+)(out)</text>
        <dbReference type="Rhea" id="RHEA:28967"/>
        <dbReference type="ChEBI" id="CHEBI:29101"/>
        <dbReference type="ChEBI" id="CHEBI:60039"/>
    </reaction>
</comment>
<keyword evidence="11" id="KW-0739">Sodium transport</keyword>
<dbReference type="Pfam" id="PF00474">
    <property type="entry name" value="SSF"/>
    <property type="match status" value="1"/>
</dbReference>
<dbReference type="PANTHER" id="PTHR48086:SF3">
    <property type="entry name" value="SODIUM_PROLINE SYMPORTER"/>
    <property type="match status" value="1"/>
</dbReference>
<comment type="caution">
    <text evidence="15">The sequence shown here is derived from an EMBL/GenBank/DDBJ whole genome shotgun (WGS) entry which is preliminary data.</text>
</comment>
<evidence type="ECO:0000256" key="1">
    <source>
        <dbReference type="ARBA" id="ARBA00004651"/>
    </source>
</evidence>
<accession>A0A2U2B753</accession>
<evidence type="ECO:0000256" key="11">
    <source>
        <dbReference type="ARBA" id="ARBA00023201"/>
    </source>
</evidence>
<feature type="transmembrane region" description="Helical" evidence="14">
    <location>
        <begin position="585"/>
        <end position="604"/>
    </location>
</feature>
<dbReference type="OrthoDB" id="9761931at2"/>
<dbReference type="InterPro" id="IPR050277">
    <property type="entry name" value="Sodium:Solute_Symporter"/>
</dbReference>
<feature type="transmembrane region" description="Helical" evidence="14">
    <location>
        <begin position="123"/>
        <end position="144"/>
    </location>
</feature>
<keyword evidence="10 14" id="KW-0472">Membrane</keyword>
<organism evidence="15 16">
    <name type="scientific">Marinilabilia rubra</name>
    <dbReference type="NCBI Taxonomy" id="2162893"/>
    <lineage>
        <taxon>Bacteria</taxon>
        <taxon>Pseudomonadati</taxon>
        <taxon>Bacteroidota</taxon>
        <taxon>Bacteroidia</taxon>
        <taxon>Marinilabiliales</taxon>
        <taxon>Marinilabiliaceae</taxon>
        <taxon>Marinilabilia</taxon>
    </lineage>
</organism>
<dbReference type="EMBL" id="QEWP01000010">
    <property type="protein sequence ID" value="PWD98885.1"/>
    <property type="molecule type" value="Genomic_DNA"/>
</dbReference>
<evidence type="ECO:0000256" key="2">
    <source>
        <dbReference type="ARBA" id="ARBA00006434"/>
    </source>
</evidence>
<dbReference type="GO" id="GO:0015193">
    <property type="term" value="F:L-proline transmembrane transporter activity"/>
    <property type="evidence" value="ECO:0007669"/>
    <property type="project" value="TreeGrafter"/>
</dbReference>
<keyword evidence="9" id="KW-0406">Ion transport</keyword>
<feature type="transmembrane region" description="Helical" evidence="14">
    <location>
        <begin position="199"/>
        <end position="217"/>
    </location>
</feature>
<dbReference type="InterPro" id="IPR001734">
    <property type="entry name" value="Na/solute_symporter"/>
</dbReference>
<feature type="transmembrane region" description="Helical" evidence="14">
    <location>
        <begin position="164"/>
        <end position="187"/>
    </location>
</feature>
<evidence type="ECO:0000256" key="14">
    <source>
        <dbReference type="SAM" id="Phobius"/>
    </source>
</evidence>
<dbReference type="CDD" id="cd11477">
    <property type="entry name" value="SLC5sbd_u1"/>
    <property type="match status" value="1"/>
</dbReference>
<dbReference type="RefSeq" id="WP_109264884.1">
    <property type="nucleotide sequence ID" value="NZ_QEWP01000010.1"/>
</dbReference>
<feature type="transmembrane region" description="Helical" evidence="14">
    <location>
        <begin position="492"/>
        <end position="513"/>
    </location>
</feature>
<keyword evidence="3" id="KW-0813">Transport</keyword>
<gene>
    <name evidence="15" type="ORF">DDZ16_12865</name>
</gene>
<feature type="transmembrane region" description="Helical" evidence="14">
    <location>
        <begin position="559"/>
        <end position="579"/>
    </location>
</feature>
<keyword evidence="6" id="KW-0769">Symport</keyword>
<keyword evidence="4" id="KW-1003">Cell membrane</keyword>
<dbReference type="PROSITE" id="PS50283">
    <property type="entry name" value="NA_SOLUT_SYMP_3"/>
    <property type="match status" value="1"/>
</dbReference>
<evidence type="ECO:0000313" key="15">
    <source>
        <dbReference type="EMBL" id="PWD98885.1"/>
    </source>
</evidence>
<comment type="similarity">
    <text evidence="2 13">Belongs to the sodium:solute symporter (SSF) (TC 2.A.21) family.</text>
</comment>
<evidence type="ECO:0000256" key="8">
    <source>
        <dbReference type="ARBA" id="ARBA00023053"/>
    </source>
</evidence>
<comment type="subcellular location">
    <subcellularLocation>
        <location evidence="1">Cell membrane</location>
        <topology evidence="1">Multi-pass membrane protein</topology>
    </subcellularLocation>
</comment>
<dbReference type="AlphaFoldDB" id="A0A2U2B753"/>
<evidence type="ECO:0000256" key="5">
    <source>
        <dbReference type="ARBA" id="ARBA00022692"/>
    </source>
</evidence>
<feature type="transmembrane region" description="Helical" evidence="14">
    <location>
        <begin position="434"/>
        <end position="452"/>
    </location>
</feature>
<dbReference type="GO" id="GO:0005886">
    <property type="term" value="C:plasma membrane"/>
    <property type="evidence" value="ECO:0007669"/>
    <property type="project" value="UniProtKB-SubCell"/>
</dbReference>
<keyword evidence="7 14" id="KW-1133">Transmembrane helix</keyword>
<feature type="transmembrane region" description="Helical" evidence="14">
    <location>
        <begin position="306"/>
        <end position="332"/>
    </location>
</feature>
<keyword evidence="5 14" id="KW-0812">Transmembrane</keyword>
<evidence type="ECO:0000256" key="3">
    <source>
        <dbReference type="ARBA" id="ARBA00022448"/>
    </source>
</evidence>
<proteinExistence type="inferred from homology"/>
<feature type="transmembrane region" description="Helical" evidence="14">
    <location>
        <begin position="364"/>
        <end position="388"/>
    </location>
</feature>
<feature type="transmembrane region" description="Helical" evidence="14">
    <location>
        <begin position="409"/>
        <end position="428"/>
    </location>
</feature>
<evidence type="ECO:0000256" key="6">
    <source>
        <dbReference type="ARBA" id="ARBA00022847"/>
    </source>
</evidence>
<dbReference type="InterPro" id="IPR038377">
    <property type="entry name" value="Na/Glc_symporter_sf"/>
</dbReference>
<evidence type="ECO:0000256" key="12">
    <source>
        <dbReference type="ARBA" id="ARBA00033708"/>
    </source>
</evidence>
<evidence type="ECO:0000256" key="9">
    <source>
        <dbReference type="ARBA" id="ARBA00023065"/>
    </source>
</evidence>
<dbReference type="Proteomes" id="UP000244956">
    <property type="component" value="Unassembled WGS sequence"/>
</dbReference>
<dbReference type="Gene3D" id="1.20.1730.10">
    <property type="entry name" value="Sodium/glucose cotransporter"/>
    <property type="match status" value="1"/>
</dbReference>
<protein>
    <submittedName>
        <fullName evidence="15">Sodium:solute symporter</fullName>
    </submittedName>
</protein>
<evidence type="ECO:0000256" key="10">
    <source>
        <dbReference type="ARBA" id="ARBA00023136"/>
    </source>
</evidence>
<evidence type="ECO:0000256" key="7">
    <source>
        <dbReference type="ARBA" id="ARBA00022989"/>
    </source>
</evidence>
<feature type="transmembrane region" description="Helical" evidence="14">
    <location>
        <begin position="6"/>
        <end position="25"/>
    </location>
</feature>
<evidence type="ECO:0000256" key="13">
    <source>
        <dbReference type="RuleBase" id="RU362091"/>
    </source>
</evidence>
<name>A0A2U2B753_9BACT</name>
<dbReference type="GO" id="GO:0005298">
    <property type="term" value="F:proline:sodium symporter activity"/>
    <property type="evidence" value="ECO:0007669"/>
    <property type="project" value="TreeGrafter"/>
</dbReference>
<sequence length="612" mass="68468">MNFSFIDIGIVLAYLVLTLFIGFWLSKKASKNLEAYFLGGNKIKWYYLGLSNASGMFDISGTMWTVTIVFVYGLKSAWIPWLWPVWNQIFVMVFLAIWMRRSNVMTGAQWITFRFGDGKGGRLSHIIVVLFAVVSVIGFIAYFVEGIGKFATTFFTWDLSTTIMGLHLTSAQVYALIIIAITTVYTMKGGMYSVVSTEVLQFLIMTVACVAIGIIAFNQVTPEQVAAATPDGWTNLWPEWNLSLDWSGIFPELNDKIGQDGYEMFGMLLMMMILKGVFASLAGPVPSYDMQRILSTRTPAEAAKMSGITSLALFIPRYLMIGGLAVLGLVYLKPELMKMGADIDFEMVLPMAIQEFIPVGIKGILLAGLLAAFMGTFAAFINAAPAYLINDLYKKYLNPGASNKKLVRYSYMSSLILVIIGLAFGLFAKSLNSLTLWITSSLYGGYAAANVLKWIWWRFNGMGYFYGMVGGLVASIVVPPTFRIFVPGAIDIYMFPITLLISMSASVFGTLLTKPESMETLRKFYKQTRPWGFWEPVKREVMKDDPSFVPNKDFKRDSFNVLVGITWQMSMVVLPLYLLSGEYQSTWITLGILVGTSAILKFTWYDHIKNIE</sequence>
<evidence type="ECO:0000256" key="4">
    <source>
        <dbReference type="ARBA" id="ARBA00022475"/>
    </source>
</evidence>
<feature type="transmembrane region" description="Helical" evidence="14">
    <location>
        <begin position="264"/>
        <end position="285"/>
    </location>
</feature>
<dbReference type="GO" id="GO:0015824">
    <property type="term" value="P:proline transport"/>
    <property type="evidence" value="ECO:0007669"/>
    <property type="project" value="TreeGrafter"/>
</dbReference>
<reference evidence="15 16" key="1">
    <citation type="submission" date="2018-05" db="EMBL/GenBank/DDBJ databases">
        <title>Marinilabilia rubrum sp. nov., isolated from saltern sediment.</title>
        <authorList>
            <person name="Zhang R."/>
        </authorList>
    </citation>
    <scope>NUCLEOTIDE SEQUENCE [LARGE SCALE GENOMIC DNA]</scope>
    <source>
        <strain evidence="15 16">WTE16</strain>
    </source>
</reference>
<keyword evidence="8" id="KW-0915">Sodium</keyword>
<feature type="transmembrane region" description="Helical" evidence="14">
    <location>
        <begin position="45"/>
        <end position="72"/>
    </location>
</feature>